<dbReference type="PANTHER" id="PTHR38098">
    <property type="entry name" value="LPS-ASSEMBLY LIPOPROTEIN LPTE"/>
    <property type="match status" value="1"/>
</dbReference>
<keyword evidence="8" id="KW-1185">Reference proteome</keyword>
<name>A0A1I4QK05_9GAMM</name>
<evidence type="ECO:0000256" key="5">
    <source>
        <dbReference type="ARBA" id="ARBA00023288"/>
    </source>
</evidence>
<evidence type="ECO:0000256" key="3">
    <source>
        <dbReference type="ARBA" id="ARBA00023139"/>
    </source>
</evidence>
<keyword evidence="4 6" id="KW-0998">Cell outer membrane</keyword>
<protein>
    <recommendedName>
        <fullName evidence="6">LPS-assembly lipoprotein LptE</fullName>
    </recommendedName>
</protein>
<dbReference type="STRING" id="488535.SAMN04487963_2431"/>
<dbReference type="Gene3D" id="3.30.160.150">
    <property type="entry name" value="Lipoprotein like domain"/>
    <property type="match status" value="1"/>
</dbReference>
<evidence type="ECO:0000313" key="8">
    <source>
        <dbReference type="Proteomes" id="UP000198519"/>
    </source>
</evidence>
<comment type="subunit">
    <text evidence="6">Component of the lipopolysaccharide transport and assembly complex. Interacts with LptD.</text>
</comment>
<organism evidence="7 8">
    <name type="scientific">Marinobacter zhejiangensis</name>
    <dbReference type="NCBI Taxonomy" id="488535"/>
    <lineage>
        <taxon>Bacteria</taxon>
        <taxon>Pseudomonadati</taxon>
        <taxon>Pseudomonadota</taxon>
        <taxon>Gammaproteobacteria</taxon>
        <taxon>Pseudomonadales</taxon>
        <taxon>Marinobacteraceae</taxon>
        <taxon>Marinobacter</taxon>
    </lineage>
</organism>
<comment type="similarity">
    <text evidence="6">Belongs to the LptE lipoprotein family.</text>
</comment>
<proteinExistence type="inferred from homology"/>
<comment type="function">
    <text evidence="6">Together with LptD, is involved in the assembly of lipopolysaccharide (LPS) at the surface of the outer membrane. Required for the proper assembly of LptD. Binds LPS and may serve as the LPS recognition site at the outer membrane.</text>
</comment>
<dbReference type="HAMAP" id="MF_01186">
    <property type="entry name" value="LPS_assembly_LptE"/>
    <property type="match status" value="1"/>
</dbReference>
<evidence type="ECO:0000256" key="2">
    <source>
        <dbReference type="ARBA" id="ARBA00023136"/>
    </source>
</evidence>
<dbReference type="OrthoDB" id="7349153at2"/>
<dbReference type="GO" id="GO:0001530">
    <property type="term" value="F:lipopolysaccharide binding"/>
    <property type="evidence" value="ECO:0007669"/>
    <property type="project" value="TreeGrafter"/>
</dbReference>
<dbReference type="GO" id="GO:0009279">
    <property type="term" value="C:cell outer membrane"/>
    <property type="evidence" value="ECO:0007669"/>
    <property type="project" value="UniProtKB-UniRule"/>
</dbReference>
<evidence type="ECO:0000256" key="4">
    <source>
        <dbReference type="ARBA" id="ARBA00023237"/>
    </source>
</evidence>
<evidence type="ECO:0000256" key="6">
    <source>
        <dbReference type="HAMAP-Rule" id="MF_01186"/>
    </source>
</evidence>
<evidence type="ECO:0000313" key="7">
    <source>
        <dbReference type="EMBL" id="SFM40364.1"/>
    </source>
</evidence>
<dbReference type="Pfam" id="PF04390">
    <property type="entry name" value="LptE"/>
    <property type="match status" value="1"/>
</dbReference>
<keyword evidence="1" id="KW-0732">Signal</keyword>
<gene>
    <name evidence="6" type="primary">lptE</name>
    <name evidence="7" type="ORF">SAMN04487963_2431</name>
</gene>
<dbReference type="PANTHER" id="PTHR38098:SF1">
    <property type="entry name" value="LPS-ASSEMBLY LIPOPROTEIN LPTE"/>
    <property type="match status" value="1"/>
</dbReference>
<dbReference type="RefSeq" id="WP_092022882.1">
    <property type="nucleotide sequence ID" value="NZ_FOUE01000003.1"/>
</dbReference>
<reference evidence="8" key="1">
    <citation type="submission" date="2016-10" db="EMBL/GenBank/DDBJ databases">
        <authorList>
            <person name="Varghese N."/>
            <person name="Submissions S."/>
        </authorList>
    </citation>
    <scope>NUCLEOTIDE SEQUENCE [LARGE SCALE GENOMIC DNA]</scope>
    <source>
        <strain evidence="8">CGMCC 1.7061</strain>
    </source>
</reference>
<accession>A0A1I4QK05</accession>
<dbReference type="GO" id="GO:1990351">
    <property type="term" value="C:transporter complex"/>
    <property type="evidence" value="ECO:0007669"/>
    <property type="project" value="TreeGrafter"/>
</dbReference>
<dbReference type="Proteomes" id="UP000198519">
    <property type="component" value="Unassembled WGS sequence"/>
</dbReference>
<dbReference type="GO" id="GO:0043165">
    <property type="term" value="P:Gram-negative-bacterium-type cell outer membrane assembly"/>
    <property type="evidence" value="ECO:0007669"/>
    <property type="project" value="UniProtKB-UniRule"/>
</dbReference>
<sequence length="189" mass="20559">MASTSLLIKAALLATVTVTSGCGFQLRGAAPVSAALQPLSVQCVSNVPAQLCNAVTDQLALGGVTLADPAQASYRLRLTRFEQSRRASAITLQGAAAEYDLRQRVWVDLQSSSGLPLIAETELNASESYRYDEDQVLAKRREQQDIETALYQRLAQQVIFRLTPMTDARIKAIEARAQAQPPLETDEPQ</sequence>
<dbReference type="EMBL" id="FOUE01000003">
    <property type="protein sequence ID" value="SFM40364.1"/>
    <property type="molecule type" value="Genomic_DNA"/>
</dbReference>
<keyword evidence="5 7" id="KW-0449">Lipoprotein</keyword>
<keyword evidence="3" id="KW-0564">Palmitate</keyword>
<keyword evidence="2 6" id="KW-0472">Membrane</keyword>
<evidence type="ECO:0000256" key="1">
    <source>
        <dbReference type="ARBA" id="ARBA00022729"/>
    </source>
</evidence>
<dbReference type="AlphaFoldDB" id="A0A1I4QK05"/>
<dbReference type="InterPro" id="IPR007485">
    <property type="entry name" value="LPS_assembly_LptE"/>
</dbReference>
<dbReference type="GO" id="GO:0015920">
    <property type="term" value="P:lipopolysaccharide transport"/>
    <property type="evidence" value="ECO:0007669"/>
    <property type="project" value="TreeGrafter"/>
</dbReference>